<keyword evidence="5" id="KW-0297">G-protein coupled receptor</keyword>
<dbReference type="FunFam" id="1.20.1070.10:FF:000368">
    <property type="entry name" value="Predicted protein"/>
    <property type="match status" value="1"/>
</dbReference>
<feature type="transmembrane region" description="Helical" evidence="6">
    <location>
        <begin position="446"/>
        <end position="468"/>
    </location>
</feature>
<dbReference type="PANTHER" id="PTHR45698">
    <property type="entry name" value="TRACE AMINE-ASSOCIATED RECEPTOR 19N-RELATED"/>
    <property type="match status" value="1"/>
</dbReference>
<name>A0A9W9YGJ4_9CNID</name>
<feature type="transmembrane region" description="Helical" evidence="6">
    <location>
        <begin position="226"/>
        <end position="247"/>
    </location>
</feature>
<accession>A0A9W9YGJ4</accession>
<keyword evidence="5" id="KW-0807">Transducer</keyword>
<feature type="transmembrane region" description="Helical" evidence="6">
    <location>
        <begin position="173"/>
        <end position="195"/>
    </location>
</feature>
<dbReference type="Proteomes" id="UP001163046">
    <property type="component" value="Unassembled WGS sequence"/>
</dbReference>
<dbReference type="OrthoDB" id="5981855at2759"/>
<dbReference type="Pfam" id="PF00001">
    <property type="entry name" value="7tm_1"/>
    <property type="match status" value="2"/>
</dbReference>
<keyword evidence="5" id="KW-0675">Receptor</keyword>
<feature type="transmembrane region" description="Helical" evidence="6">
    <location>
        <begin position="320"/>
        <end position="340"/>
    </location>
</feature>
<protein>
    <recommendedName>
        <fullName evidence="7">G-protein coupled receptors family 1 profile domain-containing protein</fullName>
    </recommendedName>
</protein>
<dbReference type="CDD" id="cd00637">
    <property type="entry name" value="7tm_classA_rhodopsin-like"/>
    <property type="match status" value="2"/>
</dbReference>
<dbReference type="PRINTS" id="PR00237">
    <property type="entry name" value="GPCRRHODOPSN"/>
</dbReference>
<evidence type="ECO:0000256" key="2">
    <source>
        <dbReference type="ARBA" id="ARBA00022692"/>
    </source>
</evidence>
<evidence type="ECO:0000256" key="4">
    <source>
        <dbReference type="ARBA" id="ARBA00023136"/>
    </source>
</evidence>
<feature type="transmembrane region" description="Helical" evidence="6">
    <location>
        <begin position="91"/>
        <end position="108"/>
    </location>
</feature>
<keyword evidence="4 6" id="KW-0472">Membrane</keyword>
<dbReference type="PROSITE" id="PS00237">
    <property type="entry name" value="G_PROTEIN_RECEP_F1_1"/>
    <property type="match status" value="2"/>
</dbReference>
<dbReference type="PROSITE" id="PS50262">
    <property type="entry name" value="G_PROTEIN_RECEP_F1_2"/>
    <property type="match status" value="2"/>
</dbReference>
<dbReference type="Gene3D" id="1.20.1070.10">
    <property type="entry name" value="Rhodopsin 7-helix transmembrane proteins"/>
    <property type="match status" value="2"/>
</dbReference>
<dbReference type="GO" id="GO:0016020">
    <property type="term" value="C:membrane"/>
    <property type="evidence" value="ECO:0007669"/>
    <property type="project" value="UniProtKB-SubCell"/>
</dbReference>
<evidence type="ECO:0000256" key="1">
    <source>
        <dbReference type="ARBA" id="ARBA00004370"/>
    </source>
</evidence>
<proteinExistence type="inferred from homology"/>
<sequence>MALMTPTDLGLTVAFSVVVLVNLLGNGLVCLVVLRYRGMRGPINYLLVNLAVSDMMVAIFITPVYVIKWAFHHPSGIAGDYMCRFITGGNFIWVAGAASAFSLVVVAVERYFAVVHPLDERWRLTNRRLIAVIVASWLYGIIFNLPLFFVVGYNGDAKLTCPEHWPTKQLAKVYTIGCFFVFGAIPMGAMAFLYLRMLCNLWKSHDSGSLVSEQARIRSRLKVTKMVLVVSVMYAVCWLPNLVLYMLSQFKPELYEYGSVSYVASVVLVGVNSAMNPFIYALHSSNFRQYINGALCCRTYVVLKQDNGPYDANGSGPCSCLLCGGFNIMVALFITPVYVIKWAFHHPSGIAGDYMWQVHYWRNFIWVGGAASAFSLVAVAVERYFAVVHPLGERWRLTDRRLIVAIVASWLYGIIFNLPLFFVVRYDGDAKFTCPELWSSKQLNKVYTIGGFFVFGAIPMGAMAFIYLRMLSHLWKSHNNDSQSLWTGSNPI</sequence>
<dbReference type="GO" id="GO:0004930">
    <property type="term" value="F:G protein-coupled receptor activity"/>
    <property type="evidence" value="ECO:0007669"/>
    <property type="project" value="UniProtKB-KW"/>
</dbReference>
<dbReference type="InterPro" id="IPR017452">
    <property type="entry name" value="GPCR_Rhodpsn_7TM"/>
</dbReference>
<organism evidence="8 9">
    <name type="scientific">Desmophyllum pertusum</name>
    <dbReference type="NCBI Taxonomy" id="174260"/>
    <lineage>
        <taxon>Eukaryota</taxon>
        <taxon>Metazoa</taxon>
        <taxon>Cnidaria</taxon>
        <taxon>Anthozoa</taxon>
        <taxon>Hexacorallia</taxon>
        <taxon>Scleractinia</taxon>
        <taxon>Caryophylliina</taxon>
        <taxon>Caryophylliidae</taxon>
        <taxon>Desmophyllum</taxon>
    </lineage>
</organism>
<feature type="transmembrane region" description="Helical" evidence="6">
    <location>
        <begin position="129"/>
        <end position="153"/>
    </location>
</feature>
<evidence type="ECO:0000256" key="3">
    <source>
        <dbReference type="ARBA" id="ARBA00022989"/>
    </source>
</evidence>
<evidence type="ECO:0000313" key="9">
    <source>
        <dbReference type="Proteomes" id="UP001163046"/>
    </source>
</evidence>
<comment type="similarity">
    <text evidence="5">Belongs to the G-protein coupled receptor 1 family.</text>
</comment>
<dbReference type="PANTHER" id="PTHR45698:SF1">
    <property type="entry name" value="TRACE AMINE-ASSOCIATED RECEPTOR 13C-LIKE"/>
    <property type="match status" value="1"/>
</dbReference>
<feature type="domain" description="G-protein coupled receptors family 1 profile" evidence="7">
    <location>
        <begin position="371"/>
        <end position="492"/>
    </location>
</feature>
<evidence type="ECO:0000256" key="5">
    <source>
        <dbReference type="RuleBase" id="RU000688"/>
    </source>
</evidence>
<feature type="transmembrane region" description="Helical" evidence="6">
    <location>
        <begin position="402"/>
        <end position="426"/>
    </location>
</feature>
<dbReference type="SUPFAM" id="SSF81321">
    <property type="entry name" value="Family A G protein-coupled receptor-like"/>
    <property type="match status" value="2"/>
</dbReference>
<feature type="transmembrane region" description="Helical" evidence="6">
    <location>
        <begin position="259"/>
        <end position="282"/>
    </location>
</feature>
<gene>
    <name evidence="8" type="ORF">OS493_003138</name>
</gene>
<keyword evidence="3 6" id="KW-1133">Transmembrane helix</keyword>
<comment type="subcellular location">
    <subcellularLocation>
        <location evidence="1">Membrane</location>
    </subcellularLocation>
</comment>
<feature type="transmembrane region" description="Helical" evidence="6">
    <location>
        <begin position="360"/>
        <end position="381"/>
    </location>
</feature>
<feature type="transmembrane region" description="Helical" evidence="6">
    <location>
        <begin position="46"/>
        <end position="71"/>
    </location>
</feature>
<comment type="caution">
    <text evidence="8">The sequence shown here is derived from an EMBL/GenBank/DDBJ whole genome shotgun (WGS) entry which is preliminary data.</text>
</comment>
<keyword evidence="2 5" id="KW-0812">Transmembrane</keyword>
<dbReference type="InterPro" id="IPR000276">
    <property type="entry name" value="GPCR_Rhodpsn"/>
</dbReference>
<feature type="domain" description="G-protein coupled receptors family 1 profile" evidence="7">
    <location>
        <begin position="25"/>
        <end position="280"/>
    </location>
</feature>
<dbReference type="EMBL" id="MU827778">
    <property type="protein sequence ID" value="KAJ7340394.1"/>
    <property type="molecule type" value="Genomic_DNA"/>
</dbReference>
<evidence type="ECO:0000256" key="6">
    <source>
        <dbReference type="SAM" id="Phobius"/>
    </source>
</evidence>
<evidence type="ECO:0000313" key="8">
    <source>
        <dbReference type="EMBL" id="KAJ7340394.1"/>
    </source>
</evidence>
<evidence type="ECO:0000259" key="7">
    <source>
        <dbReference type="PROSITE" id="PS50262"/>
    </source>
</evidence>
<dbReference type="AlphaFoldDB" id="A0A9W9YGJ4"/>
<keyword evidence="9" id="KW-1185">Reference proteome</keyword>
<feature type="transmembrane region" description="Helical" evidence="6">
    <location>
        <begin position="12"/>
        <end position="34"/>
    </location>
</feature>
<reference evidence="8" key="1">
    <citation type="submission" date="2023-01" db="EMBL/GenBank/DDBJ databases">
        <title>Genome assembly of the deep-sea coral Lophelia pertusa.</title>
        <authorList>
            <person name="Herrera S."/>
            <person name="Cordes E."/>
        </authorList>
    </citation>
    <scope>NUCLEOTIDE SEQUENCE</scope>
    <source>
        <strain evidence="8">USNM1676648</strain>
        <tissue evidence="8">Polyp</tissue>
    </source>
</reference>